<dbReference type="Proteomes" id="UP001589709">
    <property type="component" value="Unassembled WGS sequence"/>
</dbReference>
<accession>A0ABV5NA01</accession>
<dbReference type="EMBL" id="JBHMCY010000092">
    <property type="protein sequence ID" value="MFB9467118.1"/>
    <property type="molecule type" value="Genomic_DNA"/>
</dbReference>
<evidence type="ECO:0000313" key="2">
    <source>
        <dbReference type="Proteomes" id="UP001589709"/>
    </source>
</evidence>
<reference evidence="1 2" key="1">
    <citation type="submission" date="2024-09" db="EMBL/GenBank/DDBJ databases">
        <authorList>
            <person name="Sun Q."/>
            <person name="Mori K."/>
        </authorList>
    </citation>
    <scope>NUCLEOTIDE SEQUENCE [LARGE SCALE GENOMIC DNA]</scope>
    <source>
        <strain evidence="1 2">JCM 6917</strain>
    </source>
</reference>
<gene>
    <name evidence="1" type="ORF">ACFF45_31630</name>
</gene>
<keyword evidence="2" id="KW-1185">Reference proteome</keyword>
<dbReference type="RefSeq" id="WP_381350249.1">
    <property type="nucleotide sequence ID" value="NZ_JBHMCY010000092.1"/>
</dbReference>
<evidence type="ECO:0000313" key="1">
    <source>
        <dbReference type="EMBL" id="MFB9467118.1"/>
    </source>
</evidence>
<comment type="caution">
    <text evidence="1">The sequence shown here is derived from an EMBL/GenBank/DDBJ whole genome shotgun (WGS) entry which is preliminary data.</text>
</comment>
<name>A0ABV5NA01_9ACTN</name>
<proteinExistence type="predicted"/>
<organism evidence="1 2">
    <name type="scientific">Streptomyces cinereospinus</name>
    <dbReference type="NCBI Taxonomy" id="285561"/>
    <lineage>
        <taxon>Bacteria</taxon>
        <taxon>Bacillati</taxon>
        <taxon>Actinomycetota</taxon>
        <taxon>Actinomycetes</taxon>
        <taxon>Kitasatosporales</taxon>
        <taxon>Streptomycetaceae</taxon>
        <taxon>Streptomyces</taxon>
    </lineage>
</organism>
<sequence>MTTDRTSQPVTVRLTSGPTGPGSVDDFELFYARRALERFRTRLGRKGLLDLLAADIEEGNAFLRDSARASGGAFRGGTTVLSAQGISSGEFLAWMERAFAGDETALLAAHPEHYAMAPGADGAFNVVENIGPHVCSFFMGGWGTDAMAWAADAEELLPESEFPHKMSSNLFLEDGTVVGRALTQFGDTADGFTASLTFYVPASAPEVVLEHHLRHYAVEFRNWIIAAASARA</sequence>
<protein>
    <submittedName>
        <fullName evidence="1">Uncharacterized protein</fullName>
    </submittedName>
</protein>